<proteinExistence type="inferred from homology"/>
<dbReference type="InterPro" id="IPR003343">
    <property type="entry name" value="Big_2"/>
</dbReference>
<dbReference type="InterPro" id="IPR056232">
    <property type="entry name" value="Ig_GP210_15th"/>
</dbReference>
<evidence type="ECO:0000313" key="11">
    <source>
        <dbReference type="EMBL" id="CAA2987604.1"/>
    </source>
</evidence>
<name>A0A8S0S4T8_OLEEU</name>
<evidence type="ECO:0000259" key="10">
    <source>
        <dbReference type="SMART" id="SM00635"/>
    </source>
</evidence>
<dbReference type="Pfam" id="PF22959">
    <property type="entry name" value="Ig_NUP210_15th"/>
    <property type="match status" value="1"/>
</dbReference>
<dbReference type="InterPro" id="IPR055096">
    <property type="entry name" value="Ig_NUP210_1st"/>
</dbReference>
<keyword evidence="4" id="KW-0732">Signal</keyword>
<reference evidence="11 12" key="1">
    <citation type="submission" date="2019-12" db="EMBL/GenBank/DDBJ databases">
        <authorList>
            <person name="Alioto T."/>
            <person name="Alioto T."/>
            <person name="Gomez Garrido J."/>
        </authorList>
    </citation>
    <scope>NUCLEOTIDE SEQUENCE [LARGE SCALE GENOMIC DNA]</scope>
</reference>
<keyword evidence="12" id="KW-1185">Reference proteome</keyword>
<dbReference type="InterPro" id="IPR008964">
    <property type="entry name" value="Invasin/intimin_cell_adhesion"/>
</dbReference>
<dbReference type="Proteomes" id="UP000594638">
    <property type="component" value="Unassembled WGS sequence"/>
</dbReference>
<dbReference type="InterPro" id="IPR055099">
    <property type="entry name" value="Ig_NUP210_7th"/>
</dbReference>
<dbReference type="SUPFAM" id="SSF49373">
    <property type="entry name" value="Invasin/intimin cell-adhesion fragments"/>
    <property type="match status" value="1"/>
</dbReference>
<evidence type="ECO:0000256" key="3">
    <source>
        <dbReference type="ARBA" id="ARBA00022692"/>
    </source>
</evidence>
<comment type="similarity">
    <text evidence="2">Belongs to the NUP210 family.</text>
</comment>
<evidence type="ECO:0000256" key="9">
    <source>
        <dbReference type="SAM" id="Phobius"/>
    </source>
</evidence>
<comment type="subcellular location">
    <subcellularLocation>
        <location evidence="1">Nucleus membrane</location>
        <topology evidence="1">Single-pass membrane protein</topology>
    </subcellularLocation>
</comment>
<dbReference type="SMART" id="SM00635">
    <property type="entry name" value="BID_2"/>
    <property type="match status" value="3"/>
</dbReference>
<dbReference type="Pfam" id="PF24427">
    <property type="entry name" value="Ig_GP210_16th"/>
    <property type="match status" value="1"/>
</dbReference>
<evidence type="ECO:0000256" key="7">
    <source>
        <dbReference type="ARBA" id="ARBA00023180"/>
    </source>
</evidence>
<protein>
    <submittedName>
        <fullName evidence="11">Nuclear pore complex GP210</fullName>
    </submittedName>
</protein>
<evidence type="ECO:0000256" key="4">
    <source>
        <dbReference type="ARBA" id="ARBA00022729"/>
    </source>
</evidence>
<dbReference type="GO" id="GO:0031965">
    <property type="term" value="C:nuclear membrane"/>
    <property type="evidence" value="ECO:0007669"/>
    <property type="project" value="UniProtKB-SubCell"/>
</dbReference>
<dbReference type="Pfam" id="PF26182">
    <property type="entry name" value="Ig_NUP210_5th"/>
    <property type="match status" value="1"/>
</dbReference>
<dbReference type="PANTHER" id="PTHR23019:SF0">
    <property type="entry name" value="NUCLEAR PORE MEMBRANE GLYCOPROTEIN 210"/>
    <property type="match status" value="1"/>
</dbReference>
<dbReference type="OrthoDB" id="361283at2759"/>
<keyword evidence="3 9" id="KW-0812">Transmembrane</keyword>
<feature type="domain" description="BIG2" evidence="10">
    <location>
        <begin position="520"/>
        <end position="593"/>
    </location>
</feature>
<dbReference type="Pfam" id="PF24425">
    <property type="entry name" value="Ig_GP210_15th"/>
    <property type="match status" value="1"/>
</dbReference>
<keyword evidence="8" id="KW-0539">Nucleus</keyword>
<sequence length="2002" mass="220883">MHHPENPFTKPQLASSNLFPNFTSQYLRLQSLIFDFLRWSFFLHHFHMEKMSTSVFLLFFAVMPMLLAQTTPHLSSGPHIADVNILLPPKMTHPVEYRLQGSDGCFKWSWDHHDILSVVPEYNSSSYCSTSARLKSTAPYSGRKETAVYATDVNTGMVIRCKVYIDIMSRIQIFHNSVKLDLDGLATLRVRAFDSEDNVFSSLVGLQFNWQLTPETDKFPHHLVHVPLKDSPLSDCGGLCGDLDIQVKLENSGVFSDLYVVKGTEIGHEIVSVHLMEPSFGHMADKIVLTVAEAMSLDPPSPVFVLIGAVVRYTLKVIRGNIPQVVSLPSPFHRWYVLNSSVAHVEREMGGTRALNLGVTTVTVEDTRVVGHIQMSSLHVVIPDTLVLFILPLSPSGATIEGIEPIPSASRWYIISGKQYLIHVKVFTPGPGAKEIYITESDDIKLHADQYEFWNILPVSEGTTAEGDYRILRANSYGLGRLMATLTYTSGQATRKEVLKLVQEVMVCDQVKFSMEKIGGPSDAILLPWVPGVYQELELKATGGCAMSSSDYKWISSDMVVVSVSASGMVEAKKPGKATIKVVSIFDSLNYDEMIIEVSIPSSMVMLPYFPVETLVGSYLQASVTLQGSGGSYFYTCDAFRSFVRWKTESEHFTIINTTVESFVYNKQDAVEINSSSYGPPCATAVIYASNPGRTLLHATLTQEYQQFDRASSGSIILKASSCIAAYLQLIVQQASDGNQFGGYSNDLSQIEAQNQLENLDSLYLTPGTHLDVTLQGGPERWDQGVEFIEVVEALDEHNSYVTNRVVIRQLLTVNNNAYRIQCQSLGSFKLIFRRGNMMGDGHQLPAVEEVQLLLMCSFPSSIVLIADEAVNSPQVIQSAVQAERKPEGVRAMPITVANGRRIRISAVGISYSGKPFANASSLCLRWELVECEGLVSIDDAYSSSATKSSWERFFILRNTSGLCVIRSTVIGLIDSLDHHDFAKMFEGFASALTDAIQLQLVSSLRVNPELGLLFFSPDATLNLSITGGSGFLETRVNDTQIVEVIQPSPGFQGSQLTLAPKSLGPVLLTVLDIGIAPPIAASSVVQVADVDWIKITVASEISLVEGSLQSIGFLAGISDGRTFDSSQYVYMKVRVHIDDHIVDLVDSNGFSRPIDGYLNGQNFTIQATRLGVTTIYLSTVQHSGNEILTQPVKVEVYAPPRLHPSNIFLVPGASYVLAVKGGPKIGSYVEYASMNDETAKVHKSSGLLSAISLGNTTLVATIFSNGGIMLCQAYGKVEVGIPSTALLNVQSKQVAVGRWMPIHPSLSQGNLFSFYELCKDFVWKIEDEEVLSFQVENNLHVKEHKQIRSSGYLDENDLNFIQMLYGRSAGKTNVTVTFSCNFISSNLDLKSRFYSASTSLRVVPDLPLALGSSITWILPPYYTSSDLLPSSSHAYDRGDASVRKGTITYSLLGQSSSWKTGEVQDEPIIIDGTKIRTEESGNLACILAKDGSTARTEIASCVRVAKVAQVRLLTDEFPVQTLALGAQLYFPIKYHDALGNPFHEAYNITLFEAETNYPDVVSIDTDNINGYIHLRARNHGIALVQIAFISNSQKADYVMIFVGPRLYPQNPVLHQGAHLNFRIEGLRDVPLGHWSSSNRSIVSIDKQSGQAEAIGEGTARVCFSSSSFKLQTSVTVLKGNIVSVNAPKETLTNVPFPTNGYGFSVKFSEAHDKHHKSSGDSLEFLFDCVLDPPYLGYAHPWRDLDTGNLYCLFFPYPPERLMHSTPNSIDKDRDIYVTINASLRGDSHISGSASALFIGGFTVLEMEKKMRLNLTAGSNKGVITIIGNTEVEIHWHHKDRLSVRPVDGEGRRVRQPVTYEVKVHGAERLKDQLVITLPATGQRVEIDVSYEPEERRESAPSAYNVTLWAKFAGAFFLLILTVIAVIYYLDRPERSGQNVVPGPGTPSVTTPITPERSTLSVVNELSPRTPQPFLDYVRRTIDETPYYRQDARRRINPQNTF</sequence>
<gene>
    <name evidence="11" type="ORF">OLEA9_A120580</name>
</gene>
<keyword evidence="5 9" id="KW-1133">Transmembrane helix</keyword>
<dbReference type="InterPro" id="IPR055094">
    <property type="entry name" value="NUP210_Ig15"/>
</dbReference>
<evidence type="ECO:0000256" key="6">
    <source>
        <dbReference type="ARBA" id="ARBA00023136"/>
    </source>
</evidence>
<dbReference type="Pfam" id="PF22967">
    <property type="entry name" value="Ig_NUP210_1st"/>
    <property type="match status" value="1"/>
</dbReference>
<keyword evidence="6 9" id="KW-0472">Membrane</keyword>
<accession>A0A8S0S4T8</accession>
<dbReference type="Gramene" id="OE9A120580T1">
    <property type="protein sequence ID" value="OE9A120580C1"/>
    <property type="gene ID" value="OE9A120580"/>
</dbReference>
<evidence type="ECO:0000256" key="8">
    <source>
        <dbReference type="ARBA" id="ARBA00023242"/>
    </source>
</evidence>
<dbReference type="InterPro" id="IPR045197">
    <property type="entry name" value="NUP210-like"/>
</dbReference>
<feature type="transmembrane region" description="Helical" evidence="9">
    <location>
        <begin position="1908"/>
        <end position="1930"/>
    </location>
</feature>
<evidence type="ECO:0000256" key="2">
    <source>
        <dbReference type="ARBA" id="ARBA00007313"/>
    </source>
</evidence>
<dbReference type="Gene3D" id="2.60.40.1080">
    <property type="match status" value="2"/>
</dbReference>
<feature type="domain" description="BIG2" evidence="10">
    <location>
        <begin position="1197"/>
        <end position="1273"/>
    </location>
</feature>
<dbReference type="PANTHER" id="PTHR23019">
    <property type="entry name" value="NUCLEAR PORE MEMBRANE GLYCOPROTEIN GP210-RELATED"/>
    <property type="match status" value="1"/>
</dbReference>
<evidence type="ECO:0000256" key="1">
    <source>
        <dbReference type="ARBA" id="ARBA00004590"/>
    </source>
</evidence>
<dbReference type="EMBL" id="CACTIH010003937">
    <property type="protein sequence ID" value="CAA2987604.1"/>
    <property type="molecule type" value="Genomic_DNA"/>
</dbReference>
<dbReference type="InterPro" id="IPR055097">
    <property type="entry name" value="Ig_NUP210_2nd"/>
</dbReference>
<feature type="domain" description="BIG2" evidence="10">
    <location>
        <begin position="1601"/>
        <end position="1676"/>
    </location>
</feature>
<evidence type="ECO:0000256" key="5">
    <source>
        <dbReference type="ARBA" id="ARBA00022989"/>
    </source>
</evidence>
<evidence type="ECO:0000313" key="12">
    <source>
        <dbReference type="Proteomes" id="UP000594638"/>
    </source>
</evidence>
<dbReference type="Pfam" id="PF22969">
    <property type="entry name" value="Ig_NUP210_2nd"/>
    <property type="match status" value="1"/>
</dbReference>
<keyword evidence="7" id="KW-0325">Glycoprotein</keyword>
<dbReference type="Pfam" id="PF22962">
    <property type="entry name" value="Ig_NUP210_7th"/>
    <property type="match status" value="1"/>
</dbReference>
<comment type="caution">
    <text evidence="11">The sequence shown here is derived from an EMBL/GenBank/DDBJ whole genome shotgun (WGS) entry which is preliminary data.</text>
</comment>
<dbReference type="InterPro" id="IPR056233">
    <property type="entry name" value="Ig_GP210_16th"/>
</dbReference>
<organism evidence="11 12">
    <name type="scientific">Olea europaea subsp. europaea</name>
    <dbReference type="NCBI Taxonomy" id="158383"/>
    <lineage>
        <taxon>Eukaryota</taxon>
        <taxon>Viridiplantae</taxon>
        <taxon>Streptophyta</taxon>
        <taxon>Embryophyta</taxon>
        <taxon>Tracheophyta</taxon>
        <taxon>Spermatophyta</taxon>
        <taxon>Magnoliopsida</taxon>
        <taxon>eudicotyledons</taxon>
        <taxon>Gunneridae</taxon>
        <taxon>Pentapetalae</taxon>
        <taxon>asterids</taxon>
        <taxon>lamiids</taxon>
        <taxon>Lamiales</taxon>
        <taxon>Oleaceae</taxon>
        <taxon>Oleeae</taxon>
        <taxon>Olea</taxon>
    </lineage>
</organism>